<evidence type="ECO:0000313" key="2">
    <source>
        <dbReference type="Proteomes" id="UP000824140"/>
    </source>
</evidence>
<evidence type="ECO:0000313" key="1">
    <source>
        <dbReference type="EMBL" id="HIS94117.1"/>
    </source>
</evidence>
<keyword evidence="1" id="KW-0946">Virion</keyword>
<dbReference type="AlphaFoldDB" id="A0A9D1G329"/>
<proteinExistence type="predicted"/>
<sequence>MNQNQNTPCLNLTDEDRMQDMLAQEKYLMYTYSAFLPEASCPQLREVLDANFNDCAANQQMVFDKMNQMGWYPVKNAPVPEVDAARQKFSQLKTQMG</sequence>
<gene>
    <name evidence="1" type="ORF">IAA84_13980</name>
</gene>
<protein>
    <submittedName>
        <fullName evidence="1">Spore coat protein</fullName>
    </submittedName>
</protein>
<keyword evidence="1" id="KW-0167">Capsid protein</keyword>
<name>A0A9D1G329_9FIRM</name>
<comment type="caution">
    <text evidence="1">The sequence shown here is derived from an EMBL/GenBank/DDBJ whole genome shotgun (WGS) entry which is preliminary data.</text>
</comment>
<reference evidence="1" key="1">
    <citation type="submission" date="2020-10" db="EMBL/GenBank/DDBJ databases">
        <authorList>
            <person name="Gilroy R."/>
        </authorList>
    </citation>
    <scope>NUCLEOTIDE SEQUENCE</scope>
    <source>
        <strain evidence="1">13766</strain>
    </source>
</reference>
<dbReference type="InterPro" id="IPR012851">
    <property type="entry name" value="Spore_coat_CotF-like"/>
</dbReference>
<reference evidence="1" key="2">
    <citation type="journal article" date="2021" name="PeerJ">
        <title>Extensive microbial diversity within the chicken gut microbiome revealed by metagenomics and culture.</title>
        <authorList>
            <person name="Gilroy R."/>
            <person name="Ravi A."/>
            <person name="Getino M."/>
            <person name="Pursley I."/>
            <person name="Horton D.L."/>
            <person name="Alikhan N.F."/>
            <person name="Baker D."/>
            <person name="Gharbi K."/>
            <person name="Hall N."/>
            <person name="Watson M."/>
            <person name="Adriaenssens E.M."/>
            <person name="Foster-Nyarko E."/>
            <person name="Jarju S."/>
            <person name="Secka A."/>
            <person name="Antonio M."/>
            <person name="Oren A."/>
            <person name="Chaudhuri R.R."/>
            <person name="La Ragione R."/>
            <person name="Hildebrand F."/>
            <person name="Pallen M.J."/>
        </authorList>
    </citation>
    <scope>NUCLEOTIDE SEQUENCE</scope>
    <source>
        <strain evidence="1">13766</strain>
    </source>
</reference>
<organism evidence="1 2">
    <name type="scientific">Candidatus Alectryocaccomicrobium excrementavium</name>
    <dbReference type="NCBI Taxonomy" id="2840668"/>
    <lineage>
        <taxon>Bacteria</taxon>
        <taxon>Bacillati</taxon>
        <taxon>Bacillota</taxon>
        <taxon>Clostridia</taxon>
        <taxon>Candidatus Alectryocaccomicrobium</taxon>
    </lineage>
</organism>
<dbReference type="Pfam" id="PF07875">
    <property type="entry name" value="Coat_F"/>
    <property type="match status" value="1"/>
</dbReference>
<dbReference type="Proteomes" id="UP000824140">
    <property type="component" value="Unassembled WGS sequence"/>
</dbReference>
<dbReference type="EMBL" id="DVJN01000269">
    <property type="protein sequence ID" value="HIS94117.1"/>
    <property type="molecule type" value="Genomic_DNA"/>
</dbReference>
<accession>A0A9D1G329</accession>